<comment type="catalytic activity">
    <reaction evidence="10">
        <text>8-oxo-dGTP + H2O = 8-oxo-dGMP + diphosphate + H(+)</text>
        <dbReference type="Rhea" id="RHEA:31575"/>
        <dbReference type="ChEBI" id="CHEBI:15377"/>
        <dbReference type="ChEBI" id="CHEBI:15378"/>
        <dbReference type="ChEBI" id="CHEBI:33019"/>
        <dbReference type="ChEBI" id="CHEBI:63224"/>
        <dbReference type="ChEBI" id="CHEBI:77896"/>
        <dbReference type="EC" id="3.6.1.55"/>
    </reaction>
</comment>
<evidence type="ECO:0000256" key="4">
    <source>
        <dbReference type="ARBA" id="ARBA00022705"/>
    </source>
</evidence>
<evidence type="ECO:0000256" key="3">
    <source>
        <dbReference type="ARBA" id="ARBA00022457"/>
    </source>
</evidence>
<name>A0AA41U6I8_9MICO</name>
<sequence length="160" mass="17805">MLSRRLVVAAAVVDDLASPTRLLAARRSRPAEIAGRWEFPGGKADEGETPQQALHRELWEELGVRAELGDELVGPDHGAWTITDRHLMRLWFARVTEGEPLPLVEHDELRWLAPSEWSGVDWLDGDLPIVEALRPRFGEPSPLAAPLFAASLLRDPTLPN</sequence>
<dbReference type="GO" id="GO:0008413">
    <property type="term" value="F:8-oxo-7,8-dihydroguanosine triphosphate pyrophosphatase activity"/>
    <property type="evidence" value="ECO:0007669"/>
    <property type="project" value="TreeGrafter"/>
</dbReference>
<keyword evidence="4" id="KW-0235">DNA replication</keyword>
<dbReference type="GO" id="GO:0044716">
    <property type="term" value="F:8-oxo-GDP phosphatase activity"/>
    <property type="evidence" value="ECO:0007669"/>
    <property type="project" value="TreeGrafter"/>
</dbReference>
<proteinExistence type="inferred from homology"/>
<dbReference type="SUPFAM" id="SSF55811">
    <property type="entry name" value="Nudix"/>
    <property type="match status" value="1"/>
</dbReference>
<keyword evidence="5" id="KW-0479">Metal-binding</keyword>
<dbReference type="PRINTS" id="PR00502">
    <property type="entry name" value="NUDIXFAMILY"/>
</dbReference>
<dbReference type="InterPro" id="IPR020084">
    <property type="entry name" value="NUDIX_hydrolase_CS"/>
</dbReference>
<dbReference type="GO" id="GO:0046872">
    <property type="term" value="F:metal ion binding"/>
    <property type="evidence" value="ECO:0007669"/>
    <property type="project" value="UniProtKB-KW"/>
</dbReference>
<evidence type="ECO:0000256" key="8">
    <source>
        <dbReference type="ARBA" id="ARBA00022842"/>
    </source>
</evidence>
<dbReference type="RefSeq" id="WP_236088264.1">
    <property type="nucleotide sequence ID" value="NZ_JAKGSG010000021.1"/>
</dbReference>
<keyword evidence="6" id="KW-0227">DNA damage</keyword>
<dbReference type="InterPro" id="IPR015797">
    <property type="entry name" value="NUDIX_hydrolase-like_dom_sf"/>
</dbReference>
<evidence type="ECO:0000256" key="10">
    <source>
        <dbReference type="ARBA" id="ARBA00035861"/>
    </source>
</evidence>
<evidence type="ECO:0000256" key="9">
    <source>
        <dbReference type="ARBA" id="ARBA00023204"/>
    </source>
</evidence>
<feature type="domain" description="Nudix hydrolase" evidence="13">
    <location>
        <begin position="3"/>
        <end position="135"/>
    </location>
</feature>
<keyword evidence="8" id="KW-0460">Magnesium</keyword>
<dbReference type="InterPro" id="IPR047127">
    <property type="entry name" value="MutT-like"/>
</dbReference>
<comment type="cofactor">
    <cofactor evidence="1">
        <name>Mg(2+)</name>
        <dbReference type="ChEBI" id="CHEBI:18420"/>
    </cofactor>
</comment>
<gene>
    <name evidence="14" type="ORF">L1785_05860</name>
</gene>
<organism evidence="14 15">
    <name type="scientific">Antribacter soli</name>
    <dbReference type="NCBI Taxonomy" id="2910976"/>
    <lineage>
        <taxon>Bacteria</taxon>
        <taxon>Bacillati</taxon>
        <taxon>Actinomycetota</taxon>
        <taxon>Actinomycetes</taxon>
        <taxon>Micrococcales</taxon>
        <taxon>Promicromonosporaceae</taxon>
        <taxon>Antribacter</taxon>
    </lineage>
</organism>
<evidence type="ECO:0000256" key="12">
    <source>
        <dbReference type="RuleBase" id="RU003476"/>
    </source>
</evidence>
<dbReference type="GO" id="GO:0006281">
    <property type="term" value="P:DNA repair"/>
    <property type="evidence" value="ECO:0007669"/>
    <property type="project" value="UniProtKB-KW"/>
</dbReference>
<dbReference type="Gene3D" id="3.90.79.10">
    <property type="entry name" value="Nucleoside Triphosphate Pyrophosphohydrolase"/>
    <property type="match status" value="1"/>
</dbReference>
<keyword evidence="15" id="KW-1185">Reference proteome</keyword>
<dbReference type="InterPro" id="IPR000086">
    <property type="entry name" value="NUDIX_hydrolase_dom"/>
</dbReference>
<dbReference type="CDD" id="cd03425">
    <property type="entry name" value="NUDIX_MutT_NudA_like"/>
    <property type="match status" value="1"/>
</dbReference>
<keyword evidence="9" id="KW-0234">DNA repair</keyword>
<dbReference type="EC" id="3.6.1.55" evidence="11"/>
<dbReference type="GO" id="GO:0035539">
    <property type="term" value="F:8-oxo-7,8-dihydrodeoxyguanosine triphosphate pyrophosphatase activity"/>
    <property type="evidence" value="ECO:0007669"/>
    <property type="project" value="UniProtKB-EC"/>
</dbReference>
<evidence type="ECO:0000256" key="2">
    <source>
        <dbReference type="ARBA" id="ARBA00005582"/>
    </source>
</evidence>
<dbReference type="PANTHER" id="PTHR47707:SF1">
    <property type="entry name" value="NUDIX HYDROLASE FAMILY PROTEIN"/>
    <property type="match status" value="1"/>
</dbReference>
<reference evidence="14" key="1">
    <citation type="submission" date="2022-01" db="EMBL/GenBank/DDBJ databases">
        <title>Antribacter sp. nov., isolated from Guizhou of China.</title>
        <authorList>
            <person name="Chengliang C."/>
            <person name="Ya Z."/>
        </authorList>
    </citation>
    <scope>NUCLEOTIDE SEQUENCE</scope>
    <source>
        <strain evidence="14">KLBMP 9083</strain>
    </source>
</reference>
<evidence type="ECO:0000256" key="5">
    <source>
        <dbReference type="ARBA" id="ARBA00022723"/>
    </source>
</evidence>
<dbReference type="PROSITE" id="PS00893">
    <property type="entry name" value="NUDIX_BOX"/>
    <property type="match status" value="1"/>
</dbReference>
<dbReference type="PANTHER" id="PTHR47707">
    <property type="entry name" value="8-OXO-DGTP DIPHOSPHATASE"/>
    <property type="match status" value="1"/>
</dbReference>
<dbReference type="AlphaFoldDB" id="A0AA41U6I8"/>
<evidence type="ECO:0000259" key="13">
    <source>
        <dbReference type="PROSITE" id="PS51462"/>
    </source>
</evidence>
<dbReference type="Pfam" id="PF00293">
    <property type="entry name" value="NUDIX"/>
    <property type="match status" value="1"/>
</dbReference>
<dbReference type="GO" id="GO:0006260">
    <property type="term" value="P:DNA replication"/>
    <property type="evidence" value="ECO:0007669"/>
    <property type="project" value="UniProtKB-KW"/>
</dbReference>
<keyword evidence="3" id="KW-0515">Mutator protein</keyword>
<evidence type="ECO:0000256" key="11">
    <source>
        <dbReference type="ARBA" id="ARBA00038905"/>
    </source>
</evidence>
<dbReference type="PROSITE" id="PS51462">
    <property type="entry name" value="NUDIX"/>
    <property type="match status" value="1"/>
</dbReference>
<dbReference type="EMBL" id="JAKGSG010000021">
    <property type="protein sequence ID" value="MCF4120496.1"/>
    <property type="molecule type" value="Genomic_DNA"/>
</dbReference>
<keyword evidence="7 12" id="KW-0378">Hydrolase</keyword>
<evidence type="ECO:0000313" key="14">
    <source>
        <dbReference type="EMBL" id="MCF4120496.1"/>
    </source>
</evidence>
<comment type="similarity">
    <text evidence="2 12">Belongs to the Nudix hydrolase family.</text>
</comment>
<evidence type="ECO:0000256" key="7">
    <source>
        <dbReference type="ARBA" id="ARBA00022801"/>
    </source>
</evidence>
<dbReference type="InterPro" id="IPR020476">
    <property type="entry name" value="Nudix_hydrolase"/>
</dbReference>
<comment type="caution">
    <text evidence="14">The sequence shown here is derived from an EMBL/GenBank/DDBJ whole genome shotgun (WGS) entry which is preliminary data.</text>
</comment>
<evidence type="ECO:0000256" key="1">
    <source>
        <dbReference type="ARBA" id="ARBA00001946"/>
    </source>
</evidence>
<evidence type="ECO:0000256" key="6">
    <source>
        <dbReference type="ARBA" id="ARBA00022763"/>
    </source>
</evidence>
<dbReference type="GO" id="GO:0044715">
    <property type="term" value="F:8-oxo-dGDP phosphatase activity"/>
    <property type="evidence" value="ECO:0007669"/>
    <property type="project" value="TreeGrafter"/>
</dbReference>
<dbReference type="Proteomes" id="UP001165405">
    <property type="component" value="Unassembled WGS sequence"/>
</dbReference>
<evidence type="ECO:0000313" key="15">
    <source>
        <dbReference type="Proteomes" id="UP001165405"/>
    </source>
</evidence>
<accession>A0AA41U6I8</accession>
<protein>
    <recommendedName>
        <fullName evidence="11">8-oxo-dGTP diphosphatase</fullName>
        <ecNumber evidence="11">3.6.1.55</ecNumber>
    </recommendedName>
</protein>